<dbReference type="EMBL" id="RBEE01000012">
    <property type="protein sequence ID" value="RNL53984.1"/>
    <property type="molecule type" value="Genomic_DNA"/>
</dbReference>
<organism evidence="2 3">
    <name type="scientific">Pedobacter jejuensis</name>
    <dbReference type="NCBI Taxonomy" id="1268550"/>
    <lineage>
        <taxon>Bacteria</taxon>
        <taxon>Pseudomonadati</taxon>
        <taxon>Bacteroidota</taxon>
        <taxon>Sphingobacteriia</taxon>
        <taxon>Sphingobacteriales</taxon>
        <taxon>Sphingobacteriaceae</taxon>
        <taxon>Pedobacter</taxon>
    </lineage>
</organism>
<evidence type="ECO:0000313" key="2">
    <source>
        <dbReference type="EMBL" id="RNL53984.1"/>
    </source>
</evidence>
<dbReference type="OrthoDB" id="5480566at2"/>
<protein>
    <submittedName>
        <fullName evidence="2">Uncharacterized protein</fullName>
    </submittedName>
</protein>
<keyword evidence="1" id="KW-0732">Signal</keyword>
<gene>
    <name evidence="2" type="ORF">D7004_07740</name>
</gene>
<reference evidence="2 3" key="1">
    <citation type="submission" date="2018-10" db="EMBL/GenBank/DDBJ databases">
        <title>Genome sequencing of Pedobacter jejuensis TNB23.</title>
        <authorList>
            <person name="Cho Y.-J."/>
            <person name="Cho A."/>
            <person name="Kim O.-S."/>
        </authorList>
    </citation>
    <scope>NUCLEOTIDE SEQUENCE [LARGE SCALE GENOMIC DNA]</scope>
    <source>
        <strain evidence="2 3">TNB23</strain>
    </source>
</reference>
<feature type="signal peptide" evidence="1">
    <location>
        <begin position="1"/>
        <end position="21"/>
    </location>
</feature>
<feature type="chain" id="PRO_5018244125" evidence="1">
    <location>
        <begin position="22"/>
        <end position="110"/>
    </location>
</feature>
<proteinExistence type="predicted"/>
<sequence>MINKYLLIILLSLVFSSTLVAQEAQNIEDLDFLYNKIKELHAYKDQLKDNKSYQKLYEGLREDLKSSDEFEIYQKLLKLIYPIKDNHLGLWRKPDSTFRLKYLKLEIDTI</sequence>
<accession>A0A3N0BW98</accession>
<name>A0A3N0BW98_9SPHI</name>
<evidence type="ECO:0000256" key="1">
    <source>
        <dbReference type="SAM" id="SignalP"/>
    </source>
</evidence>
<dbReference type="AlphaFoldDB" id="A0A3N0BW98"/>
<dbReference type="RefSeq" id="WP_123205308.1">
    <property type="nucleotide sequence ID" value="NZ_RBEE01000012.1"/>
</dbReference>
<keyword evidence="3" id="KW-1185">Reference proteome</keyword>
<dbReference type="Proteomes" id="UP000274046">
    <property type="component" value="Unassembled WGS sequence"/>
</dbReference>
<evidence type="ECO:0000313" key="3">
    <source>
        <dbReference type="Proteomes" id="UP000274046"/>
    </source>
</evidence>
<comment type="caution">
    <text evidence="2">The sequence shown here is derived from an EMBL/GenBank/DDBJ whole genome shotgun (WGS) entry which is preliminary data.</text>
</comment>